<gene>
    <name evidence="1" type="ordered locus">Hipma_1424</name>
</gene>
<dbReference type="EMBL" id="CP002606">
    <property type="protein sequence ID" value="AEA34380.1"/>
    <property type="molecule type" value="Genomic_DNA"/>
</dbReference>
<name>F2LY57_HIPMA</name>
<dbReference type="eggNOG" id="ENOG5030ZC8">
    <property type="taxonomic scope" value="Bacteria"/>
</dbReference>
<keyword evidence="2" id="KW-1185">Reference proteome</keyword>
<dbReference type="Proteomes" id="UP000008139">
    <property type="component" value="Chromosome"/>
</dbReference>
<accession>F2LY57</accession>
<evidence type="ECO:0000313" key="2">
    <source>
        <dbReference type="Proteomes" id="UP000008139"/>
    </source>
</evidence>
<organism evidence="1 2">
    <name type="scientific">Hippea maritima (strain ATCC 700847 / DSM 10411 / MH2)</name>
    <dbReference type="NCBI Taxonomy" id="760142"/>
    <lineage>
        <taxon>Bacteria</taxon>
        <taxon>Pseudomonadati</taxon>
        <taxon>Campylobacterota</taxon>
        <taxon>Desulfurellia</taxon>
        <taxon>Desulfurellales</taxon>
        <taxon>Hippeaceae</taxon>
        <taxon>Hippea</taxon>
    </lineage>
</organism>
<dbReference type="RefSeq" id="WP_013682410.1">
    <property type="nucleotide sequence ID" value="NC_015318.1"/>
</dbReference>
<dbReference type="OrthoDB" id="5522387at2"/>
<reference evidence="1 2" key="1">
    <citation type="journal article" date="2011" name="Stand. Genomic Sci.">
        <title>Complete genome sequence of the thermophilic sulfur-reducer Hippea maritima type strain (MH(2)).</title>
        <authorList>
            <person name="Huntemann M."/>
            <person name="Lu M."/>
            <person name="Nolan M."/>
            <person name="Lapidus A."/>
            <person name="Lucas S."/>
            <person name="Hammon N."/>
            <person name="Deshpande S."/>
            <person name="Cheng J.F."/>
            <person name="Tapia R."/>
            <person name="Han C."/>
            <person name="Goodwin L."/>
            <person name="Pitluck S."/>
            <person name="Liolios K."/>
            <person name="Pagani I."/>
            <person name="Ivanova N."/>
            <person name="Ovchinikova G."/>
            <person name="Pati A."/>
            <person name="Chen A."/>
            <person name="Palaniappan K."/>
            <person name="Land M."/>
            <person name="Hauser L."/>
            <person name="Jeffries C.D."/>
            <person name="Detter J.C."/>
            <person name="Brambilla E.M."/>
            <person name="Rohde M."/>
            <person name="Spring S."/>
            <person name="Goker M."/>
            <person name="Woyke T."/>
            <person name="Bristow J."/>
            <person name="Eisen J.A."/>
            <person name="Markowitz V."/>
            <person name="Hugenholtz P."/>
            <person name="Kyrpides N.C."/>
            <person name="Klenk H.P."/>
            <person name="Mavromatis K."/>
        </authorList>
    </citation>
    <scope>NUCLEOTIDE SEQUENCE [LARGE SCALE GENOMIC DNA]</scope>
    <source>
        <strain evidence="2">ATCC 700847 / DSM 10411 / MH2</strain>
    </source>
</reference>
<evidence type="ECO:0000313" key="1">
    <source>
        <dbReference type="EMBL" id="AEA34380.1"/>
    </source>
</evidence>
<dbReference type="KEGG" id="hmr:Hipma_1424"/>
<dbReference type="InParanoid" id="F2LY57"/>
<dbReference type="HOGENOM" id="CLU_2935238_0_0_7"/>
<reference evidence="2" key="2">
    <citation type="submission" date="2011-03" db="EMBL/GenBank/DDBJ databases">
        <title>The complete genome of Hippea maritima DSM 10411.</title>
        <authorList>
            <consortium name="US DOE Joint Genome Institute (JGI-PGF)"/>
            <person name="Lucas S."/>
            <person name="Copeland A."/>
            <person name="Lapidus A."/>
            <person name="Bruce D."/>
            <person name="Goodwin L."/>
            <person name="Pitluck S."/>
            <person name="Peters L."/>
            <person name="Kyrpides N."/>
            <person name="Mavromatis K."/>
            <person name="Pagani I."/>
            <person name="Ivanova N."/>
            <person name="Mikhailova N."/>
            <person name="Lu M."/>
            <person name="Detter J.C."/>
            <person name="Tapia R."/>
            <person name="Han C."/>
            <person name="Land M."/>
            <person name="Hauser L."/>
            <person name="Markowitz V."/>
            <person name="Cheng J.-F."/>
            <person name="Hugenholtz P."/>
            <person name="Woyke T."/>
            <person name="Wu D."/>
            <person name="Spring S."/>
            <person name="Schroeder M."/>
            <person name="Brambilla E."/>
            <person name="Klenk H.-P."/>
            <person name="Eisen J.A."/>
        </authorList>
    </citation>
    <scope>NUCLEOTIDE SEQUENCE [LARGE SCALE GENOMIC DNA]</scope>
    <source>
        <strain evidence="2">ATCC 700847 / DSM 10411 / MH2</strain>
    </source>
</reference>
<dbReference type="AlphaFoldDB" id="F2LY57"/>
<proteinExistence type="predicted"/>
<sequence length="60" mass="7057">MAEKIKVELKKEMDKLFLRCEAFGIAEYCVTEEEAENILKSKLPQGAEIEWVKEYMEKDT</sequence>
<dbReference type="STRING" id="760142.Hipma_1424"/>
<protein>
    <submittedName>
        <fullName evidence="1">Uncharacterized protein</fullName>
    </submittedName>
</protein>